<evidence type="ECO:0000313" key="4">
    <source>
        <dbReference type="Proteomes" id="UP000887226"/>
    </source>
</evidence>
<sequence length="547" mass="62209">MISSGVYESRQLRGVNHICQAFSPITHNNTAQPIASKSQKLSLVSLTIFFQQTPAEFQILVRHLSAPDTTVILFDAAVKMKSDESREDGPQSSMLKMNLDERCEDASLNFELKIDSDERRGDSRKSSRLKPAPMVLTIYNPAHWSIMKNPSVYLPDGSIQDISMQDRVYPTMKIRWCQPRLKSFIKFSEMPPEICCNIWVHALPAPRVVQVILEKHSSKTLELAPCKVFDQTAISLLLTCRESNGVFLKHYQKLKLWKKVTSPLTDDADKGEDDVQVGLFSARYYDPLKDTVFISVGVMDWLIRYSDCWLDLTGVTSIGFPRIRPGRLGPIHLDSRFQEELKKVCEYVRRCPDLEKITFMTGTEERCTNGILEFPVATPCNAFLKLTPTLSDATVLKHGHTIVSHRLQLEAMNFYTALTRGHPVKPAASESERYTQLLNQRLQQSEQAINTLRDALKRMKLQRTEKLEINSVLLCRVEVKHGTQQVYLLPKKPEHSGLAYVTEMPRTVKTIAVEDLSSVYSDGPGLQVIRWNEDAQLARDDGNRRTL</sequence>
<dbReference type="EMBL" id="MU253787">
    <property type="protein sequence ID" value="KAG9246938.1"/>
    <property type="molecule type" value="Genomic_DNA"/>
</dbReference>
<dbReference type="InterPro" id="IPR045518">
    <property type="entry name" value="2EXR"/>
</dbReference>
<feature type="coiled-coil region" evidence="1">
    <location>
        <begin position="435"/>
        <end position="462"/>
    </location>
</feature>
<accession>A0A9P7Z7C3</accession>
<evidence type="ECO:0000256" key="1">
    <source>
        <dbReference type="SAM" id="Coils"/>
    </source>
</evidence>
<gene>
    <name evidence="3" type="ORF">BJ878DRAFT_565331</name>
</gene>
<evidence type="ECO:0000259" key="2">
    <source>
        <dbReference type="Pfam" id="PF20150"/>
    </source>
</evidence>
<evidence type="ECO:0000313" key="3">
    <source>
        <dbReference type="EMBL" id="KAG9246938.1"/>
    </source>
</evidence>
<dbReference type="PANTHER" id="PTHR35910">
    <property type="entry name" value="2EXR DOMAIN-CONTAINING PROTEIN"/>
    <property type="match status" value="1"/>
</dbReference>
<proteinExistence type="predicted"/>
<dbReference type="AlphaFoldDB" id="A0A9P7Z7C3"/>
<dbReference type="Pfam" id="PF20150">
    <property type="entry name" value="2EXR"/>
    <property type="match status" value="1"/>
</dbReference>
<reference evidence="3" key="1">
    <citation type="journal article" date="2021" name="IMA Fungus">
        <title>Genomic characterization of three marine fungi, including Emericellopsis atlantica sp. nov. with signatures of a generalist lifestyle and marine biomass degradation.</title>
        <authorList>
            <person name="Hagestad O.C."/>
            <person name="Hou L."/>
            <person name="Andersen J.H."/>
            <person name="Hansen E.H."/>
            <person name="Altermark B."/>
            <person name="Li C."/>
            <person name="Kuhnert E."/>
            <person name="Cox R.J."/>
            <person name="Crous P.W."/>
            <person name="Spatafora J.W."/>
            <person name="Lail K."/>
            <person name="Amirebrahimi M."/>
            <person name="Lipzen A."/>
            <person name="Pangilinan J."/>
            <person name="Andreopoulos W."/>
            <person name="Hayes R.D."/>
            <person name="Ng V."/>
            <person name="Grigoriev I.V."/>
            <person name="Jackson S.A."/>
            <person name="Sutton T.D.S."/>
            <person name="Dobson A.D.W."/>
            <person name="Rama T."/>
        </authorList>
    </citation>
    <scope>NUCLEOTIDE SEQUENCE</scope>
    <source>
        <strain evidence="3">TRa3180A</strain>
    </source>
</reference>
<dbReference type="OrthoDB" id="3490595at2759"/>
<dbReference type="PANTHER" id="PTHR35910:SF6">
    <property type="entry name" value="2EXR DOMAIN-CONTAINING PROTEIN"/>
    <property type="match status" value="1"/>
</dbReference>
<comment type="caution">
    <text evidence="3">The sequence shown here is derived from an EMBL/GenBank/DDBJ whole genome shotgun (WGS) entry which is preliminary data.</text>
</comment>
<keyword evidence="1" id="KW-0175">Coiled coil</keyword>
<protein>
    <recommendedName>
        <fullName evidence="2">2EXR domain-containing protein</fullName>
    </recommendedName>
</protein>
<name>A0A9P7Z7C3_9HELO</name>
<organism evidence="3 4">
    <name type="scientific">Calycina marina</name>
    <dbReference type="NCBI Taxonomy" id="1763456"/>
    <lineage>
        <taxon>Eukaryota</taxon>
        <taxon>Fungi</taxon>
        <taxon>Dikarya</taxon>
        <taxon>Ascomycota</taxon>
        <taxon>Pezizomycotina</taxon>
        <taxon>Leotiomycetes</taxon>
        <taxon>Helotiales</taxon>
        <taxon>Pezizellaceae</taxon>
        <taxon>Calycina</taxon>
    </lineage>
</organism>
<feature type="domain" description="2EXR" evidence="2">
    <location>
        <begin position="184"/>
        <end position="255"/>
    </location>
</feature>
<keyword evidence="4" id="KW-1185">Reference proteome</keyword>
<dbReference type="Proteomes" id="UP000887226">
    <property type="component" value="Unassembled WGS sequence"/>
</dbReference>